<name>A0A2H9T1P7_9BACT</name>
<proteinExistence type="predicted"/>
<evidence type="ECO:0000313" key="2">
    <source>
        <dbReference type="EMBL" id="PJE69642.1"/>
    </source>
</evidence>
<reference evidence="3" key="1">
    <citation type="submission" date="2017-09" db="EMBL/GenBank/DDBJ databases">
        <title>Depth-based differentiation of microbial function through sediment-hosted aquifers and enrichment of novel symbionts in the deep terrestrial subsurface.</title>
        <authorList>
            <person name="Probst A.J."/>
            <person name="Ladd B."/>
            <person name="Jarett J.K."/>
            <person name="Geller-Mcgrath D.E."/>
            <person name="Sieber C.M.K."/>
            <person name="Emerson J.B."/>
            <person name="Anantharaman K."/>
            <person name="Thomas B.C."/>
            <person name="Malmstrom R."/>
            <person name="Stieglmeier M."/>
            <person name="Klingl A."/>
            <person name="Woyke T."/>
            <person name="Ryan C.M."/>
            <person name="Banfield J.F."/>
        </authorList>
    </citation>
    <scope>NUCLEOTIDE SEQUENCE [LARGE SCALE GENOMIC DNA]</scope>
</reference>
<feature type="transmembrane region" description="Helical" evidence="1">
    <location>
        <begin position="7"/>
        <end position="29"/>
    </location>
</feature>
<evidence type="ECO:0008006" key="4">
    <source>
        <dbReference type="Google" id="ProtNLM"/>
    </source>
</evidence>
<gene>
    <name evidence="2" type="ORF">COU98_00920</name>
</gene>
<sequence>MTKKTRNIIVLIFIFFFLLVGSQLIFYSLGYRFDFETKKIVNTGGLYLKVWPPVAEIFVDGKLKEKTGIIINSVLIQNLLPKKHEVLIKKEGYYPWKKNLDVREREVTRADNVVLIKENPLFEIFKEKVNDFFFSPDQKTIVLKKSAEDGFGLEIFNLKKEDNKKIFSFSHNAKLLDLKWSEDSKKLLVKIEADKEIEYFLIDQTANQEPSAPLGYLDKNTQEISFNPANSKEIFFVKNGSLYLKNEKILPILNKVTAYTFLQNNIIWLEKSGNVLRSDFSGNKIEVLNETPFPVKKDGVYKVVAHPNIIFILENEVLYTLDTKTKEFKKLYSPVKELMLSPDNQKILYLNDYEISFSDLTSPELERIFLTRFSEKNEDCSWLNPSYLVFRIGDTIKISETDTRDEINMVDLVKLGKFSKDYQEAEKLTLTLSKTKVLWNGSVKKLYFLITNTLFASERLFP</sequence>
<organism evidence="2 3">
    <name type="scientific">Candidatus Staskawiczbacteria bacterium CG10_big_fil_rev_8_21_14_0_10_38_10</name>
    <dbReference type="NCBI Taxonomy" id="1974891"/>
    <lineage>
        <taxon>Bacteria</taxon>
        <taxon>Candidatus Staskawicziibacteriota</taxon>
    </lineage>
</organism>
<dbReference type="AlphaFoldDB" id="A0A2H9T1P7"/>
<dbReference type="SUPFAM" id="SSF82171">
    <property type="entry name" value="DPP6 N-terminal domain-like"/>
    <property type="match status" value="1"/>
</dbReference>
<dbReference type="Proteomes" id="UP000236946">
    <property type="component" value="Unassembled WGS sequence"/>
</dbReference>
<comment type="caution">
    <text evidence="2">The sequence shown here is derived from an EMBL/GenBank/DDBJ whole genome shotgun (WGS) entry which is preliminary data.</text>
</comment>
<keyword evidence="1" id="KW-1133">Transmembrane helix</keyword>
<dbReference type="EMBL" id="PFEN01000015">
    <property type="protein sequence ID" value="PJE69642.1"/>
    <property type="molecule type" value="Genomic_DNA"/>
</dbReference>
<protein>
    <recommendedName>
        <fullName evidence="4">PEGA domain-containing protein</fullName>
    </recommendedName>
</protein>
<keyword evidence="1" id="KW-0812">Transmembrane</keyword>
<accession>A0A2H9T1P7</accession>
<evidence type="ECO:0000313" key="3">
    <source>
        <dbReference type="Proteomes" id="UP000236946"/>
    </source>
</evidence>
<keyword evidence="1" id="KW-0472">Membrane</keyword>
<evidence type="ECO:0000256" key="1">
    <source>
        <dbReference type="SAM" id="Phobius"/>
    </source>
</evidence>